<dbReference type="RefSeq" id="WP_376882636.1">
    <property type="nucleotide sequence ID" value="NZ_JBHUHR010000001.1"/>
</dbReference>
<evidence type="ECO:0000313" key="2">
    <source>
        <dbReference type="EMBL" id="MFD2033381.1"/>
    </source>
</evidence>
<dbReference type="Gene3D" id="3.20.20.30">
    <property type="entry name" value="Luciferase-like domain"/>
    <property type="match status" value="1"/>
</dbReference>
<sequence length="294" mass="33616">MKIGVLEFGFGGKEENSLVKLRNVFDFALQADELGYERFWLAEHHMYSRRLAWGNPISLVPVIAGFTSRIKVGTGGVLLRVHNPLDVASQFKLWNSIYNDRIDLGLANGGSFNNEMFRVTNPEKETFENRLKDLVGYLLDEESLLEKQIVIPPYSGSVPDIWGLSTSAFGFHRSLKFGMNYVRSVFHEKAELDPNPEGLLQFKKDFENTHHRKVKTILAVSGICLKDPRKLRDVKKEALSGEQNHFIGDLAYFRDKLPELAEKYQMDEILFRVMNLGQEEKLETLESLAEFLGD</sequence>
<dbReference type="Proteomes" id="UP001597361">
    <property type="component" value="Unassembled WGS sequence"/>
</dbReference>
<dbReference type="InterPro" id="IPR011251">
    <property type="entry name" value="Luciferase-like_dom"/>
</dbReference>
<organism evidence="2 3">
    <name type="scientific">Belliella marina</name>
    <dbReference type="NCBI Taxonomy" id="1644146"/>
    <lineage>
        <taxon>Bacteria</taxon>
        <taxon>Pseudomonadati</taxon>
        <taxon>Bacteroidota</taxon>
        <taxon>Cytophagia</taxon>
        <taxon>Cytophagales</taxon>
        <taxon>Cyclobacteriaceae</taxon>
        <taxon>Belliella</taxon>
    </lineage>
</organism>
<evidence type="ECO:0000259" key="1">
    <source>
        <dbReference type="Pfam" id="PF00296"/>
    </source>
</evidence>
<proteinExistence type="predicted"/>
<name>A0ABW4VH52_9BACT</name>
<dbReference type="PANTHER" id="PTHR30137">
    <property type="entry name" value="LUCIFERASE-LIKE MONOOXYGENASE"/>
    <property type="match status" value="1"/>
</dbReference>
<reference evidence="3" key="1">
    <citation type="journal article" date="2019" name="Int. J. Syst. Evol. Microbiol.">
        <title>The Global Catalogue of Microorganisms (GCM) 10K type strain sequencing project: providing services to taxonomists for standard genome sequencing and annotation.</title>
        <authorList>
            <consortium name="The Broad Institute Genomics Platform"/>
            <consortium name="The Broad Institute Genome Sequencing Center for Infectious Disease"/>
            <person name="Wu L."/>
            <person name="Ma J."/>
        </authorList>
    </citation>
    <scope>NUCLEOTIDE SEQUENCE [LARGE SCALE GENOMIC DNA]</scope>
    <source>
        <strain evidence="3">CGMCC 1.15180</strain>
    </source>
</reference>
<dbReference type="InterPro" id="IPR050766">
    <property type="entry name" value="Bact_Lucif_Oxidored"/>
</dbReference>
<gene>
    <name evidence="2" type="ORF">ACFSKL_01195</name>
</gene>
<dbReference type="EMBL" id="JBHUHR010000001">
    <property type="protein sequence ID" value="MFD2033381.1"/>
    <property type="molecule type" value="Genomic_DNA"/>
</dbReference>
<dbReference type="Pfam" id="PF00296">
    <property type="entry name" value="Bac_luciferase"/>
    <property type="match status" value="1"/>
</dbReference>
<comment type="caution">
    <text evidence="2">The sequence shown here is derived from an EMBL/GenBank/DDBJ whole genome shotgun (WGS) entry which is preliminary data.</text>
</comment>
<keyword evidence="3" id="KW-1185">Reference proteome</keyword>
<protein>
    <submittedName>
        <fullName evidence="2">LLM class flavin-dependent oxidoreductase</fullName>
    </submittedName>
</protein>
<feature type="domain" description="Luciferase-like" evidence="1">
    <location>
        <begin position="1"/>
        <end position="135"/>
    </location>
</feature>
<evidence type="ECO:0000313" key="3">
    <source>
        <dbReference type="Proteomes" id="UP001597361"/>
    </source>
</evidence>
<dbReference type="InterPro" id="IPR036661">
    <property type="entry name" value="Luciferase-like_sf"/>
</dbReference>
<dbReference type="SUPFAM" id="SSF51679">
    <property type="entry name" value="Bacterial luciferase-like"/>
    <property type="match status" value="1"/>
</dbReference>
<accession>A0ABW4VH52</accession>
<dbReference type="PANTHER" id="PTHR30137:SF6">
    <property type="entry name" value="LUCIFERASE-LIKE MONOOXYGENASE"/>
    <property type="match status" value="1"/>
</dbReference>